<dbReference type="BioGRID-ORCS" id="23241">
    <property type="hits" value="21 hits in 1155 CRISPR screens"/>
</dbReference>
<accession>Q8N7J0</accession>
<protein>
    <submittedName>
        <fullName evidence="2">HCG2029370</fullName>
    </submittedName>
    <submittedName>
        <fullName evidence="1">cDNA FLJ25488 fis, clone CBR00232</fullName>
    </submittedName>
</protein>
<dbReference type="EMBL" id="AK098354">
    <property type="protein sequence ID" value="BAC05290.1"/>
    <property type="molecule type" value="mRNA"/>
</dbReference>
<dbReference type="OrthoDB" id="28829at2759"/>
<reference evidence="2" key="1">
    <citation type="journal article" date="2001" name="Science">
        <title>The sequence of the human genome.</title>
        <authorList>
            <person name="Venter J.C."/>
            <person name="Adams M.D."/>
            <person name="Myers E.W."/>
            <person name="Li P.W."/>
            <person name="Mural R.J."/>
            <person name="Sutton G.G."/>
            <person name="Smith H.O."/>
            <person name="Yandell M."/>
            <person name="Evans C.A."/>
            <person name="Holt R.A."/>
            <person name="Gocayne J.D."/>
            <person name="Amanatides P."/>
            <person name="Ballew R.M."/>
            <person name="Huson D.H."/>
            <person name="Wortman J.R."/>
            <person name="Zhang Q."/>
            <person name="Kodira C.D."/>
            <person name="Zheng X.H."/>
            <person name="Chen L."/>
            <person name="Skupski M."/>
            <person name="Subramanian G."/>
            <person name="Thomas P.D."/>
            <person name="Zhang J."/>
            <person name="Gabor Miklos G.L."/>
            <person name="Nelson C."/>
            <person name="Broder S."/>
            <person name="Clark A.G."/>
            <person name="Nadeau J."/>
            <person name="McKusick V.A."/>
            <person name="Zinder N."/>
            <person name="Levine A.J."/>
            <person name="Roberts R.J."/>
            <person name="Simon M."/>
            <person name="Slayman C."/>
            <person name="Hunkapiller M."/>
            <person name="Bolanos R."/>
            <person name="Delcher A."/>
            <person name="Dew I."/>
            <person name="Fasulo D."/>
            <person name="Flanigan M."/>
            <person name="Florea L."/>
            <person name="Halpern A."/>
            <person name="Hannenhalli S."/>
            <person name="Kravitz S."/>
            <person name="Levy S."/>
            <person name="Mobarry C."/>
            <person name="Reinert K."/>
            <person name="Remington K."/>
            <person name="Abu-Threideh J."/>
            <person name="Beasley E."/>
            <person name="Biddick K."/>
            <person name="Bonazzi V."/>
            <person name="Brandon R."/>
            <person name="Cargill M."/>
            <person name="Chandramouliswaran I."/>
            <person name="Charlab R."/>
            <person name="Chaturvedi K."/>
            <person name="Deng Z."/>
            <person name="Di Francesco V."/>
            <person name="Dunn P."/>
            <person name="Eilbeck K."/>
            <person name="Evangelista C."/>
            <person name="Gabrielian A.E."/>
            <person name="Gan W."/>
            <person name="Ge W."/>
            <person name="Gong F."/>
            <person name="Gu Z."/>
            <person name="Guan P."/>
            <person name="Heiman T.J."/>
            <person name="Higgins M.E."/>
            <person name="Ji R.R."/>
            <person name="Ke Z."/>
            <person name="Ketchum K.A."/>
            <person name="Lai Z."/>
            <person name="Lei Y."/>
            <person name="Li Z."/>
            <person name="Li J."/>
            <person name="Liang Y."/>
            <person name="Lin X."/>
            <person name="Lu F."/>
            <person name="Merkulov G.V."/>
            <person name="Milshina N."/>
            <person name="Moore H.M."/>
            <person name="Naik A.K."/>
            <person name="Narayan V.A."/>
            <person name="Neelam B."/>
            <person name="Nusskern D."/>
            <person name="Rusch D.B."/>
            <person name="Salzberg S."/>
            <person name="Shao W."/>
            <person name="Shue B."/>
            <person name="Sun J."/>
            <person name="Wang Z."/>
            <person name="Wang A."/>
            <person name="Wang X."/>
            <person name="Wang J."/>
            <person name="Wei M."/>
            <person name="Wides R."/>
            <person name="Xiao C."/>
            <person name="Yan C."/>
            <person name="Yao A."/>
            <person name="Ye J."/>
            <person name="Zhan M."/>
            <person name="Zhang W."/>
            <person name="Zhang H."/>
            <person name="Zhao Q."/>
            <person name="Zheng L."/>
            <person name="Zhong F."/>
            <person name="Zhong W."/>
            <person name="Zhu S."/>
            <person name="Zhao S."/>
            <person name="Gilbert D."/>
            <person name="Baumhueter S."/>
            <person name="Spier G."/>
            <person name="Carter C."/>
            <person name="Cravchik A."/>
            <person name="Woodage T."/>
            <person name="Ali F."/>
            <person name="An H."/>
            <person name="Awe A."/>
            <person name="Baldwin D."/>
            <person name="Baden H."/>
            <person name="Barnstead M."/>
            <person name="Barrow I."/>
            <person name="Beeson K."/>
            <person name="Busam D."/>
            <person name="Carver A."/>
            <person name="Center A."/>
            <person name="Cheng M.L."/>
            <person name="Curry L."/>
            <person name="Danaher S."/>
            <person name="Davenport L."/>
            <person name="Desilets R."/>
            <person name="Dietz S."/>
            <person name="Dodson K."/>
            <person name="Doup L."/>
            <person name="Ferriera S."/>
            <person name="Garg N."/>
            <person name="Gluecksmann A."/>
            <person name="Hart B."/>
            <person name="Haynes J."/>
            <person name="Haynes C."/>
            <person name="Heiner C."/>
            <person name="Hladun S."/>
            <person name="Hostin D."/>
            <person name="Houck J."/>
            <person name="Howland T."/>
            <person name="Ibegwam C."/>
            <person name="Johnson J."/>
            <person name="Kalush F."/>
            <person name="Kline L."/>
            <person name="Koduru S."/>
            <person name="Love A."/>
            <person name="Mann F."/>
            <person name="May D."/>
            <person name="McCawley S."/>
            <person name="McIntosh T."/>
            <person name="McMullen I."/>
            <person name="Moy M."/>
            <person name="Moy L."/>
            <person name="Murphy B."/>
            <person name="Nelson K."/>
            <person name="Pfannkoch C."/>
            <person name="Pratts E."/>
            <person name="Puri V."/>
            <person name="Qureshi H."/>
            <person name="Reardon M."/>
            <person name="Rodriguez R."/>
            <person name="Rogers Y.H."/>
            <person name="Romblad D."/>
            <person name="Ruhfel B."/>
            <person name="Scott R."/>
            <person name="Sitter C."/>
            <person name="Smallwood M."/>
            <person name="Stewart E."/>
            <person name="Strong R."/>
            <person name="Suh E."/>
            <person name="Thomas R."/>
            <person name="Tint N.N."/>
            <person name="Tse S."/>
            <person name="Vech C."/>
            <person name="Wang G."/>
            <person name="Wetter J."/>
            <person name="Williams S."/>
            <person name="Williams M."/>
            <person name="Windsor S."/>
            <person name="Winn-Deen E."/>
            <person name="Wolfe K."/>
            <person name="Zaveri J."/>
            <person name="Zaveri K."/>
            <person name="Abril J.F."/>
            <person name="Guigo R."/>
            <person name="Campbell M.J."/>
            <person name="Sjolander K.V."/>
            <person name="Karlak B."/>
            <person name="Kejariwal A."/>
            <person name="Mi H."/>
            <person name="Lazareva B."/>
            <person name="Hatton T."/>
            <person name="Narechania A."/>
            <person name="Diemer K."/>
            <person name="Muruganujan A."/>
            <person name="Guo N."/>
            <person name="Sato S."/>
            <person name="Bafna V."/>
            <person name="Istrail S."/>
            <person name="Lippert R."/>
            <person name="Schwartz R."/>
            <person name="Walenz B."/>
            <person name="Yooseph S."/>
            <person name="Allen D."/>
            <person name="Basu A."/>
            <person name="Baxendale J."/>
            <person name="Blick L."/>
            <person name="Caminha M."/>
            <person name="Carnes-Stine J."/>
            <person name="Caulk P."/>
            <person name="Chiang Y.H."/>
            <person name="Coyne M."/>
            <person name="Dahlke C."/>
            <person name="Mays A."/>
            <person name="Dombroski M."/>
            <person name="Donnelly M."/>
            <person name="Ely D."/>
            <person name="Esparham S."/>
            <person name="Fosler C."/>
            <person name="Gire H."/>
            <person name="Glanowski S."/>
            <person name="Glasser K."/>
            <person name="Glodek A."/>
            <person name="Gorokhov M."/>
            <person name="Graham K."/>
            <person name="Gropman B."/>
            <person name="Harris M."/>
            <person name="Heil J."/>
            <person name="Henderson S."/>
            <person name="Hoover J."/>
            <person name="Jennings D."/>
            <person name="Jordan C."/>
            <person name="Jordan J."/>
            <person name="Kasha J."/>
            <person name="Kagan L."/>
            <person name="Kraft C."/>
            <person name="Levitsky A."/>
            <person name="Lewis M."/>
            <person name="Liu X."/>
            <person name="Lopez J."/>
            <person name="Ma D."/>
            <person name="Majoros W."/>
            <person name="McDaniel J."/>
            <person name="Murphy S."/>
            <person name="Newman M."/>
            <person name="Nguyen T."/>
            <person name="Nguyen N."/>
            <person name="Nodell M."/>
            <person name="Pan S."/>
            <person name="Peck J."/>
            <person name="Peterson M."/>
            <person name="Rowe W."/>
            <person name="Sanders R."/>
            <person name="Scott J."/>
            <person name="Simpson M."/>
            <person name="Smith T."/>
            <person name="Sprague A."/>
            <person name="Stockwell T."/>
            <person name="Turner R."/>
            <person name="Venter E."/>
            <person name="Wang M."/>
            <person name="Wen M."/>
            <person name="Wu D."/>
            <person name="Wu M."/>
            <person name="Xia A."/>
            <person name="Zandieh A."/>
            <person name="Zhu X."/>
        </authorList>
    </citation>
    <scope>NUCLEOTIDE SEQUENCE</scope>
</reference>
<dbReference type="EMBL" id="CH471061">
    <property type="protein sequence ID" value="EAW81917.1"/>
    <property type="molecule type" value="Genomic_DNA"/>
</dbReference>
<reference evidence="2" key="3">
    <citation type="submission" date="2005-07" db="EMBL/GenBank/DDBJ databases">
        <authorList>
            <person name="Mural R.J."/>
            <person name="Istrail S."/>
            <person name="Sutton G."/>
            <person name="Florea L."/>
            <person name="Halpern A.L."/>
            <person name="Mobarry C.M."/>
            <person name="Lippert R."/>
            <person name="Walenz B."/>
            <person name="Shatkay H."/>
            <person name="Dew I."/>
            <person name="Miller J.R."/>
            <person name="Flanigan M.J."/>
            <person name="Edwards N.J."/>
            <person name="Bolanos R."/>
            <person name="Fasulo D."/>
            <person name="Halldorsson B.V."/>
            <person name="Hannenhalli S."/>
            <person name="Turner R."/>
            <person name="Yooseph S."/>
            <person name="Lu F."/>
            <person name="Nusskern D.R."/>
            <person name="Shue B.C."/>
            <person name="Zheng X.H."/>
            <person name="Zhong F."/>
            <person name="Delcher A.L."/>
            <person name="Huson D.H."/>
            <person name="Kravitz S.A."/>
            <person name="Mouchard L."/>
            <person name="Reinert K."/>
            <person name="Remington K.A."/>
            <person name="Clark A.G."/>
            <person name="Waterman M.S."/>
            <person name="Eichler E.E."/>
            <person name="Adams M.D."/>
            <person name="Hunkapiller M.W."/>
            <person name="Myers E.W."/>
            <person name="Venter J.C."/>
        </authorList>
    </citation>
    <scope>NUCLEOTIDE SEQUENCE</scope>
</reference>
<dbReference type="DisGeNET" id="23241"/>
<evidence type="ECO:0000313" key="2">
    <source>
        <dbReference type="EMBL" id="EAW81917.1"/>
    </source>
</evidence>
<organism evidence="1">
    <name type="scientific">Homo sapiens</name>
    <name type="common">Human</name>
    <dbReference type="NCBI Taxonomy" id="9606"/>
    <lineage>
        <taxon>Eukaryota</taxon>
        <taxon>Metazoa</taxon>
        <taxon>Chordata</taxon>
        <taxon>Craniata</taxon>
        <taxon>Vertebrata</taxon>
        <taxon>Euteleostomi</taxon>
        <taxon>Mammalia</taxon>
        <taxon>Eutheria</taxon>
        <taxon>Euarchontoglires</taxon>
        <taxon>Primates</taxon>
        <taxon>Haplorrhini</taxon>
        <taxon>Catarrhini</taxon>
        <taxon>Hominidae</taxon>
        <taxon>Homo</taxon>
    </lineage>
</organism>
<proteinExistence type="evidence at transcript level"/>
<evidence type="ECO:0000313" key="1">
    <source>
        <dbReference type="EMBL" id="BAC05290.1"/>
    </source>
</evidence>
<reference evidence="1" key="2">
    <citation type="submission" date="2002-07" db="EMBL/GenBank/DDBJ databases">
        <title>NEDO human cDNA sequencing project.</title>
        <authorList>
            <person name="Nishi T."/>
            <person name="Ota T."/>
            <person name="Nakagawa S."/>
            <person name="Senoh A."/>
            <person name="Mizuguchi H."/>
            <person name="Inagaki H."/>
            <person name="Suzuki Y."/>
            <person name="Hata H."/>
            <person name="Nakagawa K."/>
            <person name="Mizuno S."/>
            <person name="Morinaga M."/>
            <person name="Kawamura M."/>
            <person name="Sugiyama T."/>
            <person name="Irie R."/>
            <person name="Otsuki T."/>
            <person name="Sato H."/>
            <person name="Nishikawa T."/>
            <person name="Sugiyama A."/>
            <person name="Kawakami B."/>
            <person name="Nagai K."/>
            <person name="Isogai T."/>
            <person name="Sugano S."/>
        </authorList>
    </citation>
    <scope>NUCLEOTIDE SEQUENCE</scope>
    <source>
        <tissue evidence="1">Brain</tissue>
    </source>
</reference>
<name>Q8N7J0_HUMAN</name>
<dbReference type="AlphaFoldDB" id="Q8N7J0"/>
<dbReference type="DNASU" id="23241"/>
<gene>
    <name evidence="2" type="ORF">hCG_2029370</name>
</gene>
<sequence>MKIPAGWPDQRGRHFGAVGAARYPVQGLGGSPGHSPQSVLGPMLCVGSMPSTQQERASLTTPAPSVLLLPSKPALWGLHRRSWGSWGPPRGPDRPWGLLAWFRKMEHCKRPCSESKRRAGWASSRGWRGLHPCWPERWPTFLTCDRPALPGRPPQVAEQGDFVVVRGQDVAWCAASAPWVQASEVACVQEAEPQPLPARAPPHQGLLLHLGPGAWGTPQGGGEGRKVSH</sequence>